<dbReference type="Proteomes" id="UP001177003">
    <property type="component" value="Chromosome 8"/>
</dbReference>
<keyword evidence="3" id="KW-1185">Reference proteome</keyword>
<sequence>MLKRVDPTNTVLITYLQTIDTSVETGVLLAREEETKTKRLKKDAAESSEKFVKESKSTKSPKKLPITESKPIKPEVVVVDTSSTQKQIIPSKTGVIQRIKMKSKHKSRSPLTNVVRKP</sequence>
<proteinExistence type="predicted"/>
<evidence type="ECO:0000256" key="1">
    <source>
        <dbReference type="SAM" id="MobiDB-lite"/>
    </source>
</evidence>
<evidence type="ECO:0000313" key="3">
    <source>
        <dbReference type="Proteomes" id="UP001177003"/>
    </source>
</evidence>
<name>A0AA35ZRP9_LACSI</name>
<feature type="compositionally biased region" description="Basic residues" evidence="1">
    <location>
        <begin position="99"/>
        <end position="108"/>
    </location>
</feature>
<feature type="region of interest" description="Disordered" evidence="1">
    <location>
        <begin position="98"/>
        <end position="118"/>
    </location>
</feature>
<feature type="region of interest" description="Disordered" evidence="1">
    <location>
        <begin position="34"/>
        <end position="67"/>
    </location>
</feature>
<dbReference type="AlphaFoldDB" id="A0AA35ZRP9"/>
<accession>A0AA35ZRP9</accession>
<gene>
    <name evidence="2" type="ORF">LSALG_LOCUS36298</name>
</gene>
<dbReference type="EMBL" id="OX465084">
    <property type="protein sequence ID" value="CAI9297486.1"/>
    <property type="molecule type" value="Genomic_DNA"/>
</dbReference>
<protein>
    <submittedName>
        <fullName evidence="2">Uncharacterized protein</fullName>
    </submittedName>
</protein>
<reference evidence="2" key="1">
    <citation type="submission" date="2023-04" db="EMBL/GenBank/DDBJ databases">
        <authorList>
            <person name="Vijverberg K."/>
            <person name="Xiong W."/>
            <person name="Schranz E."/>
        </authorList>
    </citation>
    <scope>NUCLEOTIDE SEQUENCE</scope>
</reference>
<organism evidence="2 3">
    <name type="scientific">Lactuca saligna</name>
    <name type="common">Willowleaf lettuce</name>
    <dbReference type="NCBI Taxonomy" id="75948"/>
    <lineage>
        <taxon>Eukaryota</taxon>
        <taxon>Viridiplantae</taxon>
        <taxon>Streptophyta</taxon>
        <taxon>Embryophyta</taxon>
        <taxon>Tracheophyta</taxon>
        <taxon>Spermatophyta</taxon>
        <taxon>Magnoliopsida</taxon>
        <taxon>eudicotyledons</taxon>
        <taxon>Gunneridae</taxon>
        <taxon>Pentapetalae</taxon>
        <taxon>asterids</taxon>
        <taxon>campanulids</taxon>
        <taxon>Asterales</taxon>
        <taxon>Asteraceae</taxon>
        <taxon>Cichorioideae</taxon>
        <taxon>Cichorieae</taxon>
        <taxon>Lactucinae</taxon>
        <taxon>Lactuca</taxon>
    </lineage>
</organism>
<feature type="compositionally biased region" description="Basic and acidic residues" evidence="1">
    <location>
        <begin position="34"/>
        <end position="57"/>
    </location>
</feature>
<evidence type="ECO:0000313" key="2">
    <source>
        <dbReference type="EMBL" id="CAI9297486.1"/>
    </source>
</evidence>